<evidence type="ECO:0000256" key="5">
    <source>
        <dbReference type="ARBA" id="ARBA00022670"/>
    </source>
</evidence>
<dbReference type="GO" id="GO:0004843">
    <property type="term" value="F:cysteine-type deubiquitinase activity"/>
    <property type="evidence" value="ECO:0007669"/>
    <property type="project" value="UniProtKB-EC"/>
</dbReference>
<keyword evidence="7" id="KW-0378">Hydrolase</keyword>
<evidence type="ECO:0000313" key="14">
    <source>
        <dbReference type="EMBL" id="TKC40207.1"/>
    </source>
</evidence>
<dbReference type="SMART" id="SM00726">
    <property type="entry name" value="UIM"/>
    <property type="match status" value="1"/>
</dbReference>
<dbReference type="PROSITE" id="PS50235">
    <property type="entry name" value="USP_3"/>
    <property type="match status" value="1"/>
</dbReference>
<evidence type="ECO:0000256" key="2">
    <source>
        <dbReference type="ARBA" id="ARBA00004123"/>
    </source>
</evidence>
<gene>
    <name evidence="14" type="ORF">EI555_009878</name>
</gene>
<evidence type="ECO:0000256" key="10">
    <source>
        <dbReference type="ARBA" id="ARBA00023242"/>
    </source>
</evidence>
<evidence type="ECO:0000313" key="15">
    <source>
        <dbReference type="Proteomes" id="UP000308365"/>
    </source>
</evidence>
<evidence type="ECO:0000256" key="1">
    <source>
        <dbReference type="ARBA" id="ARBA00000707"/>
    </source>
</evidence>
<dbReference type="Gene3D" id="3.90.70.10">
    <property type="entry name" value="Cysteine proteinases"/>
    <property type="match status" value="1"/>
</dbReference>
<dbReference type="AlphaFoldDB" id="A0A4U1EV53"/>
<evidence type="ECO:0000256" key="7">
    <source>
        <dbReference type="ARBA" id="ARBA00022801"/>
    </source>
</evidence>
<comment type="catalytic activity">
    <reaction evidence="1">
        <text>Thiol-dependent hydrolysis of ester, thioester, amide, peptide and isopeptide bonds formed by the C-terminal Gly of ubiquitin (a 76-residue protein attached to proteins as an intracellular targeting signal).</text>
        <dbReference type="EC" id="3.4.19.12"/>
    </reaction>
</comment>
<feature type="signal peptide" evidence="12">
    <location>
        <begin position="1"/>
        <end position="27"/>
    </location>
</feature>
<dbReference type="InterPro" id="IPR009060">
    <property type="entry name" value="UBA-like_sf"/>
</dbReference>
<proteinExistence type="predicted"/>
<evidence type="ECO:0000256" key="6">
    <source>
        <dbReference type="ARBA" id="ARBA00022786"/>
    </source>
</evidence>
<dbReference type="SUPFAM" id="SSF54001">
    <property type="entry name" value="Cysteine proteinases"/>
    <property type="match status" value="1"/>
</dbReference>
<keyword evidence="9" id="KW-0832">Ubl conjugation</keyword>
<name>A0A4U1EV53_MONMO</name>
<dbReference type="InterPro" id="IPR018200">
    <property type="entry name" value="USP_CS"/>
</dbReference>
<dbReference type="GO" id="GO:0006508">
    <property type="term" value="P:proteolysis"/>
    <property type="evidence" value="ECO:0007669"/>
    <property type="project" value="UniProtKB-KW"/>
</dbReference>
<dbReference type="SUPFAM" id="SSF46934">
    <property type="entry name" value="UBA-like"/>
    <property type="match status" value="1"/>
</dbReference>
<reference evidence="15" key="1">
    <citation type="journal article" date="2019" name="IScience">
        <title>Narwhal Genome Reveals Long-Term Low Genetic Diversity despite Current Large Abundance Size.</title>
        <authorList>
            <person name="Westbury M.V."/>
            <person name="Petersen B."/>
            <person name="Garde E."/>
            <person name="Heide-Jorgensen M.P."/>
            <person name="Lorenzen E.D."/>
        </authorList>
    </citation>
    <scope>NUCLEOTIDE SEQUENCE [LARGE SCALE GENOMIC DNA]</scope>
</reference>
<keyword evidence="5" id="KW-0645">Protease</keyword>
<organism evidence="14 15">
    <name type="scientific">Monodon monoceros</name>
    <name type="common">Narwhal</name>
    <name type="synonym">Ceratodon monodon</name>
    <dbReference type="NCBI Taxonomy" id="40151"/>
    <lineage>
        <taxon>Eukaryota</taxon>
        <taxon>Metazoa</taxon>
        <taxon>Chordata</taxon>
        <taxon>Craniata</taxon>
        <taxon>Vertebrata</taxon>
        <taxon>Euteleostomi</taxon>
        <taxon>Mammalia</taxon>
        <taxon>Eutheria</taxon>
        <taxon>Laurasiatheria</taxon>
        <taxon>Artiodactyla</taxon>
        <taxon>Whippomorpha</taxon>
        <taxon>Cetacea</taxon>
        <taxon>Odontoceti</taxon>
        <taxon>Monodontidae</taxon>
        <taxon>Monodon</taxon>
    </lineage>
</organism>
<dbReference type="PROSITE" id="PS00972">
    <property type="entry name" value="USP_1"/>
    <property type="match status" value="1"/>
</dbReference>
<keyword evidence="8" id="KW-0788">Thiol protease</keyword>
<evidence type="ECO:0000259" key="13">
    <source>
        <dbReference type="PROSITE" id="PS50235"/>
    </source>
</evidence>
<feature type="chain" id="PRO_5020831794" description="ubiquitinyl hydrolase 1" evidence="12">
    <location>
        <begin position="28"/>
        <end position="231"/>
    </location>
</feature>
<evidence type="ECO:0000256" key="3">
    <source>
        <dbReference type="ARBA" id="ARBA00012759"/>
    </source>
</evidence>
<dbReference type="Pfam" id="PF21909">
    <property type="entry name" value="USP_UIM_N"/>
    <property type="match status" value="1"/>
</dbReference>
<dbReference type="PROSITE" id="PS50330">
    <property type="entry name" value="UIM"/>
    <property type="match status" value="1"/>
</dbReference>
<dbReference type="Gene3D" id="1.10.8.10">
    <property type="entry name" value="DNA helicase RuvA subunit, C-terminal domain"/>
    <property type="match status" value="1"/>
</dbReference>
<dbReference type="Proteomes" id="UP000308365">
    <property type="component" value="Unassembled WGS sequence"/>
</dbReference>
<evidence type="ECO:0000256" key="8">
    <source>
        <dbReference type="ARBA" id="ARBA00022807"/>
    </source>
</evidence>
<keyword evidence="12" id="KW-0732">Signal</keyword>
<feature type="domain" description="USP" evidence="13">
    <location>
        <begin position="183"/>
        <end position="231"/>
    </location>
</feature>
<evidence type="ECO:0000256" key="11">
    <source>
        <dbReference type="SAM" id="MobiDB-lite"/>
    </source>
</evidence>
<dbReference type="GO" id="GO:0016579">
    <property type="term" value="P:protein deubiquitination"/>
    <property type="evidence" value="ECO:0007669"/>
    <property type="project" value="InterPro"/>
</dbReference>
<dbReference type="InterPro" id="IPR028889">
    <property type="entry name" value="USP"/>
</dbReference>
<evidence type="ECO:0000256" key="9">
    <source>
        <dbReference type="ARBA" id="ARBA00022843"/>
    </source>
</evidence>
<comment type="subcellular location">
    <subcellularLocation>
        <location evidence="2">Nucleus</location>
    </subcellularLocation>
</comment>
<keyword evidence="10" id="KW-0539">Nucleus</keyword>
<feature type="region of interest" description="Disordered" evidence="11">
    <location>
        <begin position="27"/>
        <end position="50"/>
    </location>
</feature>
<keyword evidence="6" id="KW-0833">Ubl conjugation pathway</keyword>
<dbReference type="EC" id="3.4.19.12" evidence="3"/>
<dbReference type="EMBL" id="RWIC01000784">
    <property type="protein sequence ID" value="TKC40207.1"/>
    <property type="molecule type" value="Genomic_DNA"/>
</dbReference>
<comment type="caution">
    <text evidence="14">The sequence shown here is derived from an EMBL/GenBank/DDBJ whole genome shotgun (WGS) entry which is preliminary data.</text>
</comment>
<dbReference type="Pfam" id="PF00443">
    <property type="entry name" value="UCH"/>
    <property type="match status" value="1"/>
</dbReference>
<evidence type="ECO:0000256" key="4">
    <source>
        <dbReference type="ARBA" id="ARBA00022499"/>
    </source>
</evidence>
<sequence>PAVPAHAGRHRLRAWLAGALSSPAVRAAPWSSAERGSQGRRRLEEPDAAAGVAAGAAGAMTVEQNVLQQSAAQKHQQTFLNQLREITGINDAQILQQALKPYVDVIDLTGDDKDDLQRAIALSLAESNRAFRETGITDEEQAISRVLEASIAENKACLKRTPTEVWRDSRNPYDRKRQDKAPVGLKNVGNTCWFSAVIQSLFNLLEFRRLVLNYKPPSNVQDLPRNQKVKL</sequence>
<dbReference type="GO" id="GO:0005634">
    <property type="term" value="C:nucleus"/>
    <property type="evidence" value="ECO:0007669"/>
    <property type="project" value="UniProtKB-SubCell"/>
</dbReference>
<protein>
    <recommendedName>
        <fullName evidence="3">ubiquitinyl hydrolase 1</fullName>
        <ecNumber evidence="3">3.4.19.12</ecNumber>
    </recommendedName>
</protein>
<evidence type="ECO:0000256" key="12">
    <source>
        <dbReference type="SAM" id="SignalP"/>
    </source>
</evidence>
<dbReference type="Pfam" id="PF22566">
    <property type="entry name" value="UBA_8"/>
    <property type="match status" value="1"/>
</dbReference>
<dbReference type="InterPro" id="IPR038765">
    <property type="entry name" value="Papain-like_cys_pep_sf"/>
</dbReference>
<feature type="non-terminal residue" evidence="14">
    <location>
        <position position="1"/>
    </location>
</feature>
<dbReference type="InterPro" id="IPR054108">
    <property type="entry name" value="USP25/28_UIM"/>
</dbReference>
<dbReference type="InterPro" id="IPR054109">
    <property type="entry name" value="UBA_8"/>
</dbReference>
<dbReference type="InterPro" id="IPR003903">
    <property type="entry name" value="UIM_dom"/>
</dbReference>
<dbReference type="InterPro" id="IPR001394">
    <property type="entry name" value="Peptidase_C19_UCH"/>
</dbReference>
<accession>A0A4U1EV53</accession>
<keyword evidence="4" id="KW-1017">Isopeptide bond</keyword>